<evidence type="ECO:0000256" key="1">
    <source>
        <dbReference type="SAM" id="MobiDB-lite"/>
    </source>
</evidence>
<feature type="region of interest" description="Disordered" evidence="1">
    <location>
        <begin position="910"/>
        <end position="956"/>
    </location>
</feature>
<protein>
    <submittedName>
        <fullName evidence="2">Collagen-like protein</fullName>
    </submittedName>
</protein>
<dbReference type="Gene3D" id="1.20.5.320">
    <property type="entry name" value="6-Phosphogluconate Dehydrogenase, domain 3"/>
    <property type="match status" value="1"/>
</dbReference>
<dbReference type="EMBL" id="VIKR01000001">
    <property type="protein sequence ID" value="TQV76677.1"/>
    <property type="molecule type" value="Genomic_DNA"/>
</dbReference>
<accession>A0A545THH0</accession>
<keyword evidence="2" id="KW-0176">Collagen</keyword>
<dbReference type="OrthoDB" id="5709976at2"/>
<organism evidence="2 3">
    <name type="scientific">Aliikangiella marina</name>
    <dbReference type="NCBI Taxonomy" id="1712262"/>
    <lineage>
        <taxon>Bacteria</taxon>
        <taxon>Pseudomonadati</taxon>
        <taxon>Pseudomonadota</taxon>
        <taxon>Gammaproteobacteria</taxon>
        <taxon>Oceanospirillales</taxon>
        <taxon>Pleioneaceae</taxon>
        <taxon>Aliikangiella</taxon>
    </lineage>
</organism>
<comment type="caution">
    <text evidence="2">The sequence shown here is derived from an EMBL/GenBank/DDBJ whole genome shotgun (WGS) entry which is preliminary data.</text>
</comment>
<evidence type="ECO:0000313" key="3">
    <source>
        <dbReference type="Proteomes" id="UP000317839"/>
    </source>
</evidence>
<gene>
    <name evidence="2" type="ORF">FLL45_01575</name>
</gene>
<proteinExistence type="predicted"/>
<reference evidence="2 3" key="1">
    <citation type="submission" date="2019-06" db="EMBL/GenBank/DDBJ databases">
        <title>Draft genome of Aliikangiella marina GYP-15.</title>
        <authorList>
            <person name="Wang G."/>
        </authorList>
    </citation>
    <scope>NUCLEOTIDE SEQUENCE [LARGE SCALE GENOMIC DNA]</scope>
    <source>
        <strain evidence="2 3">GYP-15</strain>
    </source>
</reference>
<feature type="compositionally biased region" description="Low complexity" evidence="1">
    <location>
        <begin position="928"/>
        <end position="950"/>
    </location>
</feature>
<dbReference type="RefSeq" id="WP_142888037.1">
    <property type="nucleotide sequence ID" value="NZ_VIKR01000001.1"/>
</dbReference>
<sequence>MRIFNERFEAANQKNSRGQRVVIEIDFSDDETDLHYFPSHPDILFENGETVTQGVLSDWSGSTQRLNYESSNSSTGTLDFSLLDSDQLITNLFHSKRISNKVLYDKRVRYWRGYEGLSFNDFEPIMTQYISENVKFRKPSYLLSCKDANDRLNREIFLPLETRLASNLPIGATSAQVYNNDDWQMIARDADFKDAPNTTCTYMRIYDDKQFEVCRITAIDTNLKTFAIDRGVLGTTEIDWTLPNDPNEDKGPKVQEFIFYEMNSLKFAYAIMTGKLIGQGAATIPSHHQLGIPESVFDVNQFIDADAFIAEGKGLTKTNAKKFIESEIFFYLGRLFKVDGFGNVNVKKVESIHREVDSVRVIRKEDIVKTGDLVFDSSAMYNAFSLFWSFDSLLKKPIHRRQTNFKYSDSINFYKRENLKSVKSRLINGSSSTTNTLLNAVNLFADRYAGDAARLPVTLQPWLSGLEVGDVITLEDDRIFDLDTGQSLNRSMQIQSIRVSKNEGLSVELFGSTFKPNPISDSDVRSLADSFYPSEGTLLPNVTDGVLTVPTTLVGTTDMNAPASIYYYLGDLTLNAPLTIQGNVQLRIRGFLTKAELISCEGNGSVIQNGFLGTTQGNPGTNYFEETGGYVEQVAPAPIWEGEFSSAPLLNLINEDGTSLQGIPSSLLGTGGGPGGDIQVFPQVGTPEFVPGASAVAGGAGLLVICRGASLTGNGAINMSGAAPTLGQQEFLPEVGLIVQSADSAHGAPGACIFLLDGGTSSIPNFSGRVTAIGDGGDIRENACRAQFIPPPRVPIADEYIDESTGGSAPPNYTWIKYADDAAGAGISDSPAGKTHIGLSFNNSTQTESNNPVDYQWSQIQGDQGVPGTPGANGETLYTWIKYADDVAGTGITDNPSGKAYIGISYNNTTQTESNNPGDYAWSKVEGDQGVPGPQGDQGPPGPQGIQGPPGANGDPTYIWMKYADDASGTGISDSPVGKAYIGLAVNQTSPTESNNPNDYNWQKVEGEQGIQGPPGANGDPTYMWVKYADSITGAGLTDDPTGKSYIGLAFNKTTAVESTLPADYTWFKIVGDDGLGANPILNNTSDPIGGVTHVSVGNAIIIKVSYTRIRNGSVSGAPVAPVLNLRRGTTIIASWPMERTIDPEVGSQFWQISATGEVSDTPGAGSTNYNVTVTQSSGGTGWNDDFGYINTREEQ</sequence>
<name>A0A545THH0_9GAMM</name>
<dbReference type="AlphaFoldDB" id="A0A545THH0"/>
<keyword evidence="3" id="KW-1185">Reference proteome</keyword>
<dbReference type="Proteomes" id="UP000317839">
    <property type="component" value="Unassembled WGS sequence"/>
</dbReference>
<evidence type="ECO:0000313" key="2">
    <source>
        <dbReference type="EMBL" id="TQV76677.1"/>
    </source>
</evidence>